<evidence type="ECO:0000313" key="1">
    <source>
        <dbReference type="EMBL" id="ORC35311.1"/>
    </source>
</evidence>
<gene>
    <name evidence="1" type="ORF">B4O97_09045</name>
</gene>
<comment type="caution">
    <text evidence="1">The sequence shown here is derived from an EMBL/GenBank/DDBJ whole genome shotgun (WGS) entry which is preliminary data.</text>
</comment>
<dbReference type="EMBL" id="MWQY01000009">
    <property type="protein sequence ID" value="ORC35311.1"/>
    <property type="molecule type" value="Genomic_DNA"/>
</dbReference>
<evidence type="ECO:0000313" key="2">
    <source>
        <dbReference type="Proteomes" id="UP000192343"/>
    </source>
</evidence>
<dbReference type="STRING" id="1963862.B4O97_09045"/>
<dbReference type="SUPFAM" id="SSF160246">
    <property type="entry name" value="EspE N-terminal domain-like"/>
    <property type="match status" value="1"/>
</dbReference>
<dbReference type="AlphaFoldDB" id="A0A1Y1RXX5"/>
<organism evidence="1 2">
    <name type="scientific">Marispirochaeta aestuarii</name>
    <dbReference type="NCBI Taxonomy" id="1963862"/>
    <lineage>
        <taxon>Bacteria</taxon>
        <taxon>Pseudomonadati</taxon>
        <taxon>Spirochaetota</taxon>
        <taxon>Spirochaetia</taxon>
        <taxon>Spirochaetales</taxon>
        <taxon>Spirochaetaceae</taxon>
        <taxon>Marispirochaeta</taxon>
    </lineage>
</organism>
<reference evidence="1 2" key="1">
    <citation type="submission" date="2017-03" db="EMBL/GenBank/DDBJ databases">
        <title>Draft Genome sequence of Marispirochaeta sp. strain JC444.</title>
        <authorList>
            <person name="Shivani Y."/>
            <person name="Subhash Y."/>
            <person name="Sasikala C."/>
            <person name="Ramana C."/>
        </authorList>
    </citation>
    <scope>NUCLEOTIDE SEQUENCE [LARGE SCALE GENOMIC DNA]</scope>
    <source>
        <strain evidence="1 2">JC444</strain>
    </source>
</reference>
<protein>
    <recommendedName>
        <fullName evidence="3">Type II secretion system protein GspE N-terminal domain-containing protein</fullName>
    </recommendedName>
</protein>
<evidence type="ECO:0008006" key="3">
    <source>
        <dbReference type="Google" id="ProtNLM"/>
    </source>
</evidence>
<dbReference type="RefSeq" id="WP_083050208.1">
    <property type="nucleotide sequence ID" value="NZ_CAXXQO010000003.1"/>
</dbReference>
<keyword evidence="2" id="KW-1185">Reference proteome</keyword>
<proteinExistence type="predicted"/>
<sequence length="70" mass="7994">MKKKRVPIGKFLVARGLLSVEEERAVAEEQKNLDEDDYEAFGRIAVRKGFITAEAVKEAMKERSRLEKNA</sequence>
<dbReference type="OrthoDB" id="9859616at2"/>
<name>A0A1Y1RXX5_9SPIO</name>
<dbReference type="Proteomes" id="UP000192343">
    <property type="component" value="Unassembled WGS sequence"/>
</dbReference>
<accession>A0A1Y1RXX5</accession>
<dbReference type="InterPro" id="IPR037257">
    <property type="entry name" value="T2SS_E_N_sf"/>
</dbReference>